<keyword evidence="5" id="KW-1185">Reference proteome</keyword>
<dbReference type="Pfam" id="PF14904">
    <property type="entry name" value="FAM86"/>
    <property type="match status" value="1"/>
</dbReference>
<dbReference type="GO" id="GO:0016740">
    <property type="term" value="F:transferase activity"/>
    <property type="evidence" value="ECO:0007669"/>
    <property type="project" value="UniProtKB-KW"/>
</dbReference>
<dbReference type="AlphaFoldDB" id="A0A813TZ73"/>
<dbReference type="GO" id="GO:0032991">
    <property type="term" value="C:protein-containing complex"/>
    <property type="evidence" value="ECO:0007669"/>
    <property type="project" value="TreeGrafter"/>
</dbReference>
<dbReference type="EMBL" id="CAJNOC010000939">
    <property type="protein sequence ID" value="CAF0819402.1"/>
    <property type="molecule type" value="Genomic_DNA"/>
</dbReference>
<feature type="domain" description="FAM86 N-terminal" evidence="3">
    <location>
        <begin position="12"/>
        <end position="79"/>
    </location>
</feature>
<dbReference type="PANTHER" id="PTHR14614">
    <property type="entry name" value="HEPATOCELLULAR CARCINOMA-ASSOCIATED ANTIGEN"/>
    <property type="match status" value="1"/>
</dbReference>
<dbReference type="InterPro" id="IPR019410">
    <property type="entry name" value="Methyltransf_16"/>
</dbReference>
<dbReference type="PANTHER" id="PTHR14614:SF130">
    <property type="entry name" value="PROTEIN-LYSINE N-METHYLTRANSFERASE EEF2KMT"/>
    <property type="match status" value="1"/>
</dbReference>
<organism evidence="4 5">
    <name type="scientific">Brachionus calyciflorus</name>
    <dbReference type="NCBI Taxonomy" id="104777"/>
    <lineage>
        <taxon>Eukaryota</taxon>
        <taxon>Metazoa</taxon>
        <taxon>Spiralia</taxon>
        <taxon>Gnathifera</taxon>
        <taxon>Rotifera</taxon>
        <taxon>Eurotatoria</taxon>
        <taxon>Monogononta</taxon>
        <taxon>Pseudotrocha</taxon>
        <taxon>Ploima</taxon>
        <taxon>Brachionidae</taxon>
        <taxon>Brachionus</taxon>
    </lineage>
</organism>
<evidence type="ECO:0000313" key="4">
    <source>
        <dbReference type="EMBL" id="CAF0819402.1"/>
    </source>
</evidence>
<sequence length="330" mass="38321">MYGLNQDCSKVLAEYLKSEEYKELELLQSIIIDFVLNDQILAKYQPNWKFRKTFLKQIISILEKNNCEINSQIYDSYIDLINSSECLSTKDDQKYFVVFFSKKNINEKPIVIEQFANAITNGTTGLHIWPACFQLIDFLNRDKTLLENKKILELGAGVGLLGLHCLNSRNINNYIFTDCHSMVLKQIETNVLLNHDQNKVHNNSCRDCKSGDQEKIISIYELNWLELEECTIFKDNTNRDLDLILATDIIFDPDLMSALSKTLSFIWSNQLDSRKLSFYIASTIRNEKTYETFLENLDKEGFKFEILDKNLASSKSSTPDCFIEILKIFK</sequence>
<comment type="similarity">
    <text evidence="1">Belongs to the class I-like SAM-binding methyltransferase superfamily. EEF2KMT family.</text>
</comment>
<dbReference type="InterPro" id="IPR029063">
    <property type="entry name" value="SAM-dependent_MTases_sf"/>
</dbReference>
<dbReference type="Proteomes" id="UP000663879">
    <property type="component" value="Unassembled WGS sequence"/>
</dbReference>
<evidence type="ECO:0000313" key="5">
    <source>
        <dbReference type="Proteomes" id="UP000663879"/>
    </source>
</evidence>
<dbReference type="Gene3D" id="3.40.50.150">
    <property type="entry name" value="Vaccinia Virus protein VP39"/>
    <property type="match status" value="1"/>
</dbReference>
<proteinExistence type="inferred from homology"/>
<evidence type="ECO:0000256" key="2">
    <source>
        <dbReference type="ARBA" id="ARBA00022679"/>
    </source>
</evidence>
<protein>
    <recommendedName>
        <fullName evidence="3">FAM86 N-terminal domain-containing protein</fullName>
    </recommendedName>
</protein>
<dbReference type="SUPFAM" id="SSF53335">
    <property type="entry name" value="S-adenosyl-L-methionine-dependent methyltransferases"/>
    <property type="match status" value="1"/>
</dbReference>
<dbReference type="OrthoDB" id="194386at2759"/>
<evidence type="ECO:0000259" key="3">
    <source>
        <dbReference type="Pfam" id="PF14904"/>
    </source>
</evidence>
<gene>
    <name evidence="4" type="ORF">OXX778_LOCUS7385</name>
</gene>
<name>A0A813TZ73_9BILA</name>
<accession>A0A813TZ73</accession>
<reference evidence="4" key="1">
    <citation type="submission" date="2021-02" db="EMBL/GenBank/DDBJ databases">
        <authorList>
            <person name="Nowell W R."/>
        </authorList>
    </citation>
    <scope>NUCLEOTIDE SEQUENCE</scope>
    <source>
        <strain evidence="4">Ploen Becks lab</strain>
    </source>
</reference>
<evidence type="ECO:0000256" key="1">
    <source>
        <dbReference type="ARBA" id="ARBA00005511"/>
    </source>
</evidence>
<comment type="caution">
    <text evidence="4">The sequence shown here is derived from an EMBL/GenBank/DDBJ whole genome shotgun (WGS) entry which is preliminary data.</text>
</comment>
<dbReference type="InterPro" id="IPR029426">
    <property type="entry name" value="FAM86_N"/>
</dbReference>
<keyword evidence="2" id="KW-0808">Transferase</keyword>
<dbReference type="Pfam" id="PF10294">
    <property type="entry name" value="Methyltransf_16"/>
    <property type="match status" value="1"/>
</dbReference>